<proteinExistence type="predicted"/>
<dbReference type="Proteomes" id="UP000008744">
    <property type="component" value="Unassembled WGS sequence"/>
</dbReference>
<evidence type="ECO:0000313" key="2">
    <source>
        <dbReference type="Proteomes" id="UP000008744"/>
    </source>
</evidence>
<dbReference type="EMBL" id="CH479850">
    <property type="protein sequence ID" value="EDW39425.1"/>
    <property type="molecule type" value="Genomic_DNA"/>
</dbReference>
<dbReference type="AlphaFoldDB" id="B4HD92"/>
<sequence length="87" mass="9956">MLTLKNVLKEQLFSVQFLEVHPAPLYYGCASFFTKLNYFTPFFAIESERPSEDDDLVTLPEHDFHLSSSRHAISRGTLDDIMTALDS</sequence>
<protein>
    <submittedName>
        <fullName evidence="1">GL22917</fullName>
    </submittedName>
</protein>
<accession>B4HD92</accession>
<reference evidence="1 2" key="1">
    <citation type="journal article" date="2007" name="Nature">
        <title>Evolution of genes and genomes on the Drosophila phylogeny.</title>
        <authorList>
            <consortium name="Drosophila 12 Genomes Consortium"/>
            <person name="Clark A.G."/>
            <person name="Eisen M.B."/>
            <person name="Smith D.R."/>
            <person name="Bergman C.M."/>
            <person name="Oliver B."/>
            <person name="Markow T.A."/>
            <person name="Kaufman T.C."/>
            <person name="Kellis M."/>
            <person name="Gelbart W."/>
            <person name="Iyer V.N."/>
            <person name="Pollard D.A."/>
            <person name="Sackton T.B."/>
            <person name="Larracuente A.M."/>
            <person name="Singh N.D."/>
            <person name="Abad J.P."/>
            <person name="Abt D.N."/>
            <person name="Adryan B."/>
            <person name="Aguade M."/>
            <person name="Akashi H."/>
            <person name="Anderson W.W."/>
            <person name="Aquadro C.F."/>
            <person name="Ardell D.H."/>
            <person name="Arguello R."/>
            <person name="Artieri C.G."/>
            <person name="Barbash D.A."/>
            <person name="Barker D."/>
            <person name="Barsanti P."/>
            <person name="Batterham P."/>
            <person name="Batzoglou S."/>
            <person name="Begun D."/>
            <person name="Bhutkar A."/>
            <person name="Blanco E."/>
            <person name="Bosak S.A."/>
            <person name="Bradley R.K."/>
            <person name="Brand A.D."/>
            <person name="Brent M.R."/>
            <person name="Brooks A.N."/>
            <person name="Brown R.H."/>
            <person name="Butlin R.K."/>
            <person name="Caggese C."/>
            <person name="Calvi B.R."/>
            <person name="Bernardo de Carvalho A."/>
            <person name="Caspi A."/>
            <person name="Castrezana S."/>
            <person name="Celniker S.E."/>
            <person name="Chang J.L."/>
            <person name="Chapple C."/>
            <person name="Chatterji S."/>
            <person name="Chinwalla A."/>
            <person name="Civetta A."/>
            <person name="Clifton S.W."/>
            <person name="Comeron J.M."/>
            <person name="Costello J.C."/>
            <person name="Coyne J.A."/>
            <person name="Daub J."/>
            <person name="David R.G."/>
            <person name="Delcher A.L."/>
            <person name="Delehaunty K."/>
            <person name="Do C.B."/>
            <person name="Ebling H."/>
            <person name="Edwards K."/>
            <person name="Eickbush T."/>
            <person name="Evans J.D."/>
            <person name="Filipski A."/>
            <person name="Findeiss S."/>
            <person name="Freyhult E."/>
            <person name="Fulton L."/>
            <person name="Fulton R."/>
            <person name="Garcia A.C."/>
            <person name="Gardiner A."/>
            <person name="Garfield D.A."/>
            <person name="Garvin B.E."/>
            <person name="Gibson G."/>
            <person name="Gilbert D."/>
            <person name="Gnerre S."/>
            <person name="Godfrey J."/>
            <person name="Good R."/>
            <person name="Gotea V."/>
            <person name="Gravely B."/>
            <person name="Greenberg A.J."/>
            <person name="Griffiths-Jones S."/>
            <person name="Gross S."/>
            <person name="Guigo R."/>
            <person name="Gustafson E.A."/>
            <person name="Haerty W."/>
            <person name="Hahn M.W."/>
            <person name="Halligan D.L."/>
            <person name="Halpern A.L."/>
            <person name="Halter G.M."/>
            <person name="Han M.V."/>
            <person name="Heger A."/>
            <person name="Hillier L."/>
            <person name="Hinrichs A.S."/>
            <person name="Holmes I."/>
            <person name="Hoskins R.A."/>
            <person name="Hubisz M.J."/>
            <person name="Hultmark D."/>
            <person name="Huntley M.A."/>
            <person name="Jaffe D.B."/>
            <person name="Jagadeeshan S."/>
            <person name="Jeck W.R."/>
            <person name="Johnson J."/>
            <person name="Jones C.D."/>
            <person name="Jordan W.C."/>
            <person name="Karpen G.H."/>
            <person name="Kataoka E."/>
            <person name="Keightley P.D."/>
            <person name="Kheradpour P."/>
            <person name="Kirkness E.F."/>
            <person name="Koerich L.B."/>
            <person name="Kristiansen K."/>
            <person name="Kudrna D."/>
            <person name="Kulathinal R.J."/>
            <person name="Kumar S."/>
            <person name="Kwok R."/>
            <person name="Lander E."/>
            <person name="Langley C.H."/>
            <person name="Lapoint R."/>
            <person name="Lazzaro B.P."/>
            <person name="Lee S.J."/>
            <person name="Levesque L."/>
            <person name="Li R."/>
            <person name="Lin C.F."/>
            <person name="Lin M.F."/>
            <person name="Lindblad-Toh K."/>
            <person name="Llopart A."/>
            <person name="Long M."/>
            <person name="Low L."/>
            <person name="Lozovsky E."/>
            <person name="Lu J."/>
            <person name="Luo M."/>
            <person name="Machado C.A."/>
            <person name="Makalowski W."/>
            <person name="Marzo M."/>
            <person name="Matsuda M."/>
            <person name="Matzkin L."/>
            <person name="McAllister B."/>
            <person name="McBride C.S."/>
            <person name="McKernan B."/>
            <person name="McKernan K."/>
            <person name="Mendez-Lago M."/>
            <person name="Minx P."/>
            <person name="Mollenhauer M.U."/>
            <person name="Montooth K."/>
            <person name="Mount S.M."/>
            <person name="Mu X."/>
            <person name="Myers E."/>
            <person name="Negre B."/>
            <person name="Newfeld S."/>
            <person name="Nielsen R."/>
            <person name="Noor M.A."/>
            <person name="O'Grady P."/>
            <person name="Pachter L."/>
            <person name="Papaceit M."/>
            <person name="Parisi M.J."/>
            <person name="Parisi M."/>
            <person name="Parts L."/>
            <person name="Pedersen J.S."/>
            <person name="Pesole G."/>
            <person name="Phillippy A.M."/>
            <person name="Ponting C.P."/>
            <person name="Pop M."/>
            <person name="Porcelli D."/>
            <person name="Powell J.R."/>
            <person name="Prohaska S."/>
            <person name="Pruitt K."/>
            <person name="Puig M."/>
            <person name="Quesneville H."/>
            <person name="Ram K.R."/>
            <person name="Rand D."/>
            <person name="Rasmussen M.D."/>
            <person name="Reed L.K."/>
            <person name="Reenan R."/>
            <person name="Reily A."/>
            <person name="Remington K.A."/>
            <person name="Rieger T.T."/>
            <person name="Ritchie M.G."/>
            <person name="Robin C."/>
            <person name="Rogers Y.H."/>
            <person name="Rohde C."/>
            <person name="Rozas J."/>
            <person name="Rubenfield M.J."/>
            <person name="Ruiz A."/>
            <person name="Russo S."/>
            <person name="Salzberg S.L."/>
            <person name="Sanchez-Gracia A."/>
            <person name="Saranga D.J."/>
            <person name="Sato H."/>
            <person name="Schaeffer S.W."/>
            <person name="Schatz M.C."/>
            <person name="Schlenke T."/>
            <person name="Schwartz R."/>
            <person name="Segarra C."/>
            <person name="Singh R.S."/>
            <person name="Sirot L."/>
            <person name="Sirota M."/>
            <person name="Sisneros N.B."/>
            <person name="Smith C.D."/>
            <person name="Smith T.F."/>
            <person name="Spieth J."/>
            <person name="Stage D.E."/>
            <person name="Stark A."/>
            <person name="Stephan W."/>
            <person name="Strausberg R.L."/>
            <person name="Strempel S."/>
            <person name="Sturgill D."/>
            <person name="Sutton G."/>
            <person name="Sutton G.G."/>
            <person name="Tao W."/>
            <person name="Teichmann S."/>
            <person name="Tobari Y.N."/>
            <person name="Tomimura Y."/>
            <person name="Tsolas J.M."/>
            <person name="Valente V.L."/>
            <person name="Venter E."/>
            <person name="Venter J.C."/>
            <person name="Vicario S."/>
            <person name="Vieira F.G."/>
            <person name="Vilella A.J."/>
            <person name="Villasante A."/>
            <person name="Walenz B."/>
            <person name="Wang J."/>
            <person name="Wasserman M."/>
            <person name="Watts T."/>
            <person name="Wilson D."/>
            <person name="Wilson R.K."/>
            <person name="Wing R.A."/>
            <person name="Wolfner M.F."/>
            <person name="Wong A."/>
            <person name="Wong G.K."/>
            <person name="Wu C.I."/>
            <person name="Wu G."/>
            <person name="Yamamoto D."/>
            <person name="Yang H.P."/>
            <person name="Yang S.P."/>
            <person name="Yorke J.A."/>
            <person name="Yoshida K."/>
            <person name="Zdobnov E."/>
            <person name="Zhang P."/>
            <person name="Zhang Y."/>
            <person name="Zimin A.V."/>
            <person name="Baldwin J."/>
            <person name="Abdouelleil A."/>
            <person name="Abdulkadir J."/>
            <person name="Abebe A."/>
            <person name="Abera B."/>
            <person name="Abreu J."/>
            <person name="Acer S.C."/>
            <person name="Aftuck L."/>
            <person name="Alexander A."/>
            <person name="An P."/>
            <person name="Anderson E."/>
            <person name="Anderson S."/>
            <person name="Arachi H."/>
            <person name="Azer M."/>
            <person name="Bachantsang P."/>
            <person name="Barry A."/>
            <person name="Bayul T."/>
            <person name="Berlin A."/>
            <person name="Bessette D."/>
            <person name="Bloom T."/>
            <person name="Blye J."/>
            <person name="Boguslavskiy L."/>
            <person name="Bonnet C."/>
            <person name="Boukhgalter B."/>
            <person name="Bourzgui I."/>
            <person name="Brown A."/>
            <person name="Cahill P."/>
            <person name="Channer S."/>
            <person name="Cheshatsang Y."/>
            <person name="Chuda L."/>
            <person name="Citroen M."/>
            <person name="Collymore A."/>
            <person name="Cooke P."/>
            <person name="Costello M."/>
            <person name="D'Aco K."/>
            <person name="Daza R."/>
            <person name="De Haan G."/>
            <person name="DeGray S."/>
            <person name="DeMaso C."/>
            <person name="Dhargay N."/>
            <person name="Dooley K."/>
            <person name="Dooley E."/>
            <person name="Doricent M."/>
            <person name="Dorje P."/>
            <person name="Dorjee K."/>
            <person name="Dupes A."/>
            <person name="Elong R."/>
            <person name="Falk J."/>
            <person name="Farina A."/>
            <person name="Faro S."/>
            <person name="Ferguson D."/>
            <person name="Fisher S."/>
            <person name="Foley C.D."/>
            <person name="Franke A."/>
            <person name="Friedrich D."/>
            <person name="Gadbois L."/>
            <person name="Gearin G."/>
            <person name="Gearin C.R."/>
            <person name="Giannoukos G."/>
            <person name="Goode T."/>
            <person name="Graham J."/>
            <person name="Grandbois E."/>
            <person name="Grewal S."/>
            <person name="Gyaltsen K."/>
            <person name="Hafez N."/>
            <person name="Hagos B."/>
            <person name="Hall J."/>
            <person name="Henson C."/>
            <person name="Hollinger A."/>
            <person name="Honan T."/>
            <person name="Huard M.D."/>
            <person name="Hughes L."/>
            <person name="Hurhula B."/>
            <person name="Husby M.E."/>
            <person name="Kamat A."/>
            <person name="Kanga B."/>
            <person name="Kashin S."/>
            <person name="Khazanovich D."/>
            <person name="Kisner P."/>
            <person name="Lance K."/>
            <person name="Lara M."/>
            <person name="Lee W."/>
            <person name="Lennon N."/>
            <person name="Letendre F."/>
            <person name="LeVine R."/>
            <person name="Lipovsky A."/>
            <person name="Liu X."/>
            <person name="Liu J."/>
            <person name="Liu S."/>
            <person name="Lokyitsang T."/>
            <person name="Lokyitsang Y."/>
            <person name="Lubonja R."/>
            <person name="Lui A."/>
            <person name="MacDonald P."/>
            <person name="Magnisalis V."/>
            <person name="Maru K."/>
            <person name="Matthews C."/>
            <person name="McCusker W."/>
            <person name="McDonough S."/>
            <person name="Mehta T."/>
            <person name="Meldrim J."/>
            <person name="Meneus L."/>
            <person name="Mihai O."/>
            <person name="Mihalev A."/>
            <person name="Mihova T."/>
            <person name="Mittelman R."/>
            <person name="Mlenga V."/>
            <person name="Montmayeur A."/>
            <person name="Mulrain L."/>
            <person name="Navidi A."/>
            <person name="Naylor J."/>
            <person name="Negash T."/>
            <person name="Nguyen T."/>
            <person name="Nguyen N."/>
            <person name="Nicol R."/>
            <person name="Norbu C."/>
            <person name="Norbu N."/>
            <person name="Novod N."/>
            <person name="O'Neill B."/>
            <person name="Osman S."/>
            <person name="Markiewicz E."/>
            <person name="Oyono O.L."/>
            <person name="Patti C."/>
            <person name="Phunkhang P."/>
            <person name="Pierre F."/>
            <person name="Priest M."/>
            <person name="Raghuraman S."/>
            <person name="Rege F."/>
            <person name="Reyes R."/>
            <person name="Rise C."/>
            <person name="Rogov P."/>
            <person name="Ross K."/>
            <person name="Ryan E."/>
            <person name="Settipalli S."/>
            <person name="Shea T."/>
            <person name="Sherpa N."/>
            <person name="Shi L."/>
            <person name="Shih D."/>
            <person name="Sparrow T."/>
            <person name="Spaulding J."/>
            <person name="Stalker J."/>
            <person name="Stange-Thomann N."/>
            <person name="Stavropoulos S."/>
            <person name="Stone C."/>
            <person name="Strader C."/>
            <person name="Tesfaye S."/>
            <person name="Thomson T."/>
            <person name="Thoulutsang Y."/>
            <person name="Thoulutsang D."/>
            <person name="Topham K."/>
            <person name="Topping I."/>
            <person name="Tsamla T."/>
            <person name="Vassiliev H."/>
            <person name="Vo A."/>
            <person name="Wangchuk T."/>
            <person name="Wangdi T."/>
            <person name="Weiand M."/>
            <person name="Wilkinson J."/>
            <person name="Wilson A."/>
            <person name="Yadav S."/>
            <person name="Young G."/>
            <person name="Yu Q."/>
            <person name="Zembek L."/>
            <person name="Zhong D."/>
            <person name="Zimmer A."/>
            <person name="Zwirko Z."/>
            <person name="Jaffe D.B."/>
            <person name="Alvarez P."/>
            <person name="Brockman W."/>
            <person name="Butler J."/>
            <person name="Chin C."/>
            <person name="Gnerre S."/>
            <person name="Grabherr M."/>
            <person name="Kleber M."/>
            <person name="Mauceli E."/>
            <person name="MacCallum I."/>
        </authorList>
    </citation>
    <scope>NUCLEOTIDE SEQUENCE [LARGE SCALE GENOMIC DNA]</scope>
    <source>
        <strain evidence="2">MSH-3 / Tucson 14011-0111.49</strain>
    </source>
</reference>
<evidence type="ECO:0000313" key="1">
    <source>
        <dbReference type="EMBL" id="EDW39425.1"/>
    </source>
</evidence>
<dbReference type="OrthoDB" id="7872775at2759"/>
<keyword evidence="2" id="KW-1185">Reference proteome</keyword>
<dbReference type="HOGENOM" id="CLU_2485707_0_0_1"/>
<gene>
    <name evidence="1" type="primary">Dper\GL22917</name>
    <name evidence="1" type="ORF">Dper_GL22917</name>
</gene>
<organism evidence="2">
    <name type="scientific">Drosophila persimilis</name>
    <name type="common">Fruit fly</name>
    <dbReference type="NCBI Taxonomy" id="7234"/>
    <lineage>
        <taxon>Eukaryota</taxon>
        <taxon>Metazoa</taxon>
        <taxon>Ecdysozoa</taxon>
        <taxon>Arthropoda</taxon>
        <taxon>Hexapoda</taxon>
        <taxon>Insecta</taxon>
        <taxon>Pterygota</taxon>
        <taxon>Neoptera</taxon>
        <taxon>Endopterygota</taxon>
        <taxon>Diptera</taxon>
        <taxon>Brachycera</taxon>
        <taxon>Muscomorpha</taxon>
        <taxon>Ephydroidea</taxon>
        <taxon>Drosophilidae</taxon>
        <taxon>Drosophila</taxon>
        <taxon>Sophophora</taxon>
    </lineage>
</organism>
<name>B4HD92_DROPE</name>